<dbReference type="InterPro" id="IPR013783">
    <property type="entry name" value="Ig-like_fold"/>
</dbReference>
<dbReference type="OrthoDB" id="264603at2759"/>
<dbReference type="EMBL" id="PITJ01001181">
    <property type="protein sequence ID" value="TBT99887.1"/>
    <property type="molecule type" value="Genomic_DNA"/>
</dbReference>
<evidence type="ECO:0000313" key="5">
    <source>
        <dbReference type="Proteomes" id="UP000292282"/>
    </source>
</evidence>
<name>A0A4Q9LTN7_9MICR</name>
<feature type="transmembrane region" description="Helical" evidence="1">
    <location>
        <begin position="131"/>
        <end position="149"/>
    </location>
</feature>
<reference evidence="5 6" key="1">
    <citation type="submission" date="2017-12" db="EMBL/GenBank/DDBJ databases">
        <authorList>
            <person name="Pombert J.-F."/>
            <person name="Haag K.L."/>
            <person name="Ebert D."/>
        </authorList>
    </citation>
    <scope>NUCLEOTIDE SEQUENCE [LARGE SCALE GENOMIC DNA]</scope>
    <source>
        <strain evidence="3">FI-OER-3-3</strain>
        <strain evidence="4">IL-G-3</strain>
    </source>
</reference>
<dbReference type="VEuPathDB" id="MicrosporidiaDB:CWI38_0958p0020"/>
<dbReference type="VEuPathDB" id="MicrosporidiaDB:CWI37_1181p0010"/>
<dbReference type="InterPro" id="IPR000535">
    <property type="entry name" value="MSP_dom"/>
</dbReference>
<keyword evidence="5" id="KW-1185">Reference proteome</keyword>
<protein>
    <submittedName>
        <fullName evidence="4">Major sperm protein domain-containing protein</fullName>
    </submittedName>
</protein>
<dbReference type="AlphaFoldDB" id="A0A4Q9LTN7"/>
<comment type="caution">
    <text evidence="4">The sequence shown here is derived from an EMBL/GenBank/DDBJ whole genome shotgun (WGS) entry which is preliminary data.</text>
</comment>
<dbReference type="Pfam" id="PF00635">
    <property type="entry name" value="Motile_Sperm"/>
    <property type="match status" value="1"/>
</dbReference>
<proteinExistence type="predicted"/>
<dbReference type="Proteomes" id="UP000292282">
    <property type="component" value="Unassembled WGS sequence"/>
</dbReference>
<dbReference type="SUPFAM" id="SSF49354">
    <property type="entry name" value="PapD-like"/>
    <property type="match status" value="1"/>
</dbReference>
<keyword evidence="1" id="KW-1133">Transmembrane helix</keyword>
<accession>A0A4Q9LTN7</accession>
<dbReference type="Gene3D" id="2.60.40.10">
    <property type="entry name" value="Immunoglobulins"/>
    <property type="match status" value="1"/>
</dbReference>
<keyword evidence="1" id="KW-0812">Transmembrane</keyword>
<dbReference type="InterPro" id="IPR008962">
    <property type="entry name" value="PapD-like_sf"/>
</dbReference>
<dbReference type="PROSITE" id="PS50202">
    <property type="entry name" value="MSP"/>
    <property type="match status" value="1"/>
</dbReference>
<feature type="domain" description="MSP" evidence="2">
    <location>
        <begin position="3"/>
        <end position="116"/>
    </location>
</feature>
<evidence type="ECO:0000259" key="2">
    <source>
        <dbReference type="PROSITE" id="PS50202"/>
    </source>
</evidence>
<keyword evidence="1" id="KW-0472">Membrane</keyword>
<evidence type="ECO:0000256" key="1">
    <source>
        <dbReference type="SAM" id="Phobius"/>
    </source>
</evidence>
<sequence length="152" mass="17726">MSEVIIRPQDKITIKEGERVSILTIYNSSVEGKGFRIRTTRPKEYLVKPTSGIIIPLQTVEIQLFINETAVPASDHKFMVEIYDFDWRKTQDDFKEFLKDQSVKPLMSHKLSIEIGDEIKENGKQFEIVDAMSWCVIGYAFMFLIWKIISFK</sequence>
<dbReference type="EMBL" id="PITK01000958">
    <property type="protein sequence ID" value="TBU11969.1"/>
    <property type="molecule type" value="Genomic_DNA"/>
</dbReference>
<gene>
    <name evidence="3" type="ORF">CWI37_1181p0010</name>
    <name evidence="4" type="ORF">CWI38_0958p0020</name>
</gene>
<organism evidence="4 5">
    <name type="scientific">Hamiltosporidium tvaerminnensis</name>
    <dbReference type="NCBI Taxonomy" id="1176355"/>
    <lineage>
        <taxon>Eukaryota</taxon>
        <taxon>Fungi</taxon>
        <taxon>Fungi incertae sedis</taxon>
        <taxon>Microsporidia</taxon>
        <taxon>Dubosqiidae</taxon>
        <taxon>Hamiltosporidium</taxon>
    </lineage>
</organism>
<dbReference type="STRING" id="1176355.A0A4Q9LTN7"/>
<dbReference type="Proteomes" id="UP000292362">
    <property type="component" value="Unassembled WGS sequence"/>
</dbReference>
<evidence type="ECO:0000313" key="3">
    <source>
        <dbReference type="EMBL" id="TBT99887.1"/>
    </source>
</evidence>
<evidence type="ECO:0000313" key="6">
    <source>
        <dbReference type="Proteomes" id="UP000292362"/>
    </source>
</evidence>
<evidence type="ECO:0000313" key="4">
    <source>
        <dbReference type="EMBL" id="TBU11969.1"/>
    </source>
</evidence>